<comment type="subcellular location">
    <subcellularLocation>
        <location evidence="2">Cytoplasm</location>
    </subcellularLocation>
    <subcellularLocation>
        <location evidence="1">Endoplasmic reticulum</location>
    </subcellularLocation>
</comment>
<sequence>MTHQQDESQLIALHGDLEKACRSLSYSKILSFADKVLALFPGDDYANRCKAVALVHLERFEDCLNFIRKKKLSECVMVKAYSEYRLNRLDDALKTIKNSGLENPGILELQAQILYRQEDFENSYDCYKSLTKTFKDDYEDERFTNMLATIAALSETQQKTWSPEYKPALFETDFNVACYHVGRKDYSKALKLLKKAEDLCLDSFKDDPNATEDQINQETAPIRVQRAFVLQCQKKESEAAEIYHTIIRQKSGDPSLMAVAANNLICINREQNVFDTKKRMKAISLESLKHKLFRFQRTAMLFNQGLFYLQAGQLDACRAKVKAVLEEDPNCVPGLLLHAAYLTRIKQLAQAIKILEAYCRSPAYCESSVFSNREGLLRVPLYLLHLYLLRLNPKTATGTTEASPPLPQGTILTLADALSLCDQLRQRLLPEAQHLLHAPALVSLRVALSLQALRKSGGAGDSAGEATSAAKAIIIDALSGDGTDGARTKPENLQFLDQCTSFFLRYGFAEEAASLLEQRMQQLAKASDPAALQKRQNLLALLIQAYSKFDHAKAEAASRDLEFKEKLSEKEVDSLENSFLIGVKSVKKAGRVAVAAAAAAGGTPKAVVAAAKETPVQKTPGSGSKKAQQKKKRKVRLPKNFDPNIPPDPERWLPRRERTGYRGKRRDKRGANLLRGPQGQTAAAPELDMGNTSPRDAPATSSPLADASSSGGQTANRRPQPSAKSNQKRGHKKKR</sequence>
<evidence type="ECO:0000256" key="1">
    <source>
        <dbReference type="ARBA" id="ARBA00004240"/>
    </source>
</evidence>
<evidence type="ECO:0000256" key="7">
    <source>
        <dbReference type="ARBA" id="ARBA00023135"/>
    </source>
</evidence>
<feature type="domain" description="Signal recognition particle SRP72 subunit RNA-binding" evidence="10">
    <location>
        <begin position="614"/>
        <end position="663"/>
    </location>
</feature>
<dbReference type="SUPFAM" id="SSF48452">
    <property type="entry name" value="TPR-like"/>
    <property type="match status" value="2"/>
</dbReference>
<evidence type="ECO:0000256" key="2">
    <source>
        <dbReference type="ARBA" id="ARBA00004496"/>
    </source>
</evidence>
<name>A0A0X3Q2Y2_SCHSO</name>
<keyword evidence="8" id="KW-0687">Ribonucleoprotein</keyword>
<evidence type="ECO:0000256" key="5">
    <source>
        <dbReference type="ARBA" id="ARBA00022490"/>
    </source>
</evidence>
<organism evidence="11">
    <name type="scientific">Schistocephalus solidus</name>
    <name type="common">Tapeworm</name>
    <dbReference type="NCBI Taxonomy" id="70667"/>
    <lineage>
        <taxon>Eukaryota</taxon>
        <taxon>Metazoa</taxon>
        <taxon>Spiralia</taxon>
        <taxon>Lophotrochozoa</taxon>
        <taxon>Platyhelminthes</taxon>
        <taxon>Cestoda</taxon>
        <taxon>Eucestoda</taxon>
        <taxon>Diphyllobothriidea</taxon>
        <taxon>Diphyllobothriidae</taxon>
        <taxon>Schistocephalus</taxon>
    </lineage>
</organism>
<dbReference type="AlphaFoldDB" id="A0A0X3Q2Y2"/>
<protein>
    <recommendedName>
        <fullName evidence="4">Signal recognition particle subunit SRP72</fullName>
    </recommendedName>
</protein>
<dbReference type="EMBL" id="GEEE01004836">
    <property type="protein sequence ID" value="JAP58389.1"/>
    <property type="molecule type" value="Transcribed_RNA"/>
</dbReference>
<proteinExistence type="inferred from homology"/>
<evidence type="ECO:0000313" key="11">
    <source>
        <dbReference type="EMBL" id="JAP58389.1"/>
    </source>
</evidence>
<dbReference type="InterPro" id="IPR031545">
    <property type="entry name" value="SRP72_TPR-like"/>
</dbReference>
<dbReference type="InterPro" id="IPR019734">
    <property type="entry name" value="TPR_rpt"/>
</dbReference>
<feature type="compositionally biased region" description="Polar residues" evidence="9">
    <location>
        <begin position="690"/>
        <end position="725"/>
    </location>
</feature>
<keyword evidence="7" id="KW-0733">Signal recognition particle</keyword>
<dbReference type="GO" id="GO:0043022">
    <property type="term" value="F:ribosome binding"/>
    <property type="evidence" value="ECO:0007669"/>
    <property type="project" value="TreeGrafter"/>
</dbReference>
<evidence type="ECO:0000256" key="4">
    <source>
        <dbReference type="ARBA" id="ARBA00018350"/>
    </source>
</evidence>
<keyword evidence="5" id="KW-0963">Cytoplasm</keyword>
<evidence type="ECO:0000259" key="10">
    <source>
        <dbReference type="Pfam" id="PF08492"/>
    </source>
</evidence>
<keyword evidence="6" id="KW-0256">Endoplasmic reticulum</keyword>
<dbReference type="SMART" id="SM00028">
    <property type="entry name" value="TPR"/>
    <property type="match status" value="4"/>
</dbReference>
<dbReference type="PANTHER" id="PTHR14094">
    <property type="entry name" value="SIGNAL RECOGNITION PARTICLE 72"/>
    <property type="match status" value="1"/>
</dbReference>
<evidence type="ECO:0000256" key="8">
    <source>
        <dbReference type="ARBA" id="ARBA00023274"/>
    </source>
</evidence>
<dbReference type="InterPro" id="IPR011990">
    <property type="entry name" value="TPR-like_helical_dom_sf"/>
</dbReference>
<dbReference type="Pfam" id="PF17004">
    <property type="entry name" value="SRP_TPR_like"/>
    <property type="match status" value="1"/>
</dbReference>
<dbReference type="GO" id="GO:0005783">
    <property type="term" value="C:endoplasmic reticulum"/>
    <property type="evidence" value="ECO:0007669"/>
    <property type="project" value="UniProtKB-SubCell"/>
</dbReference>
<evidence type="ECO:0000256" key="6">
    <source>
        <dbReference type="ARBA" id="ARBA00022824"/>
    </source>
</evidence>
<dbReference type="Pfam" id="PF08492">
    <property type="entry name" value="SRP72"/>
    <property type="match status" value="1"/>
</dbReference>
<dbReference type="PANTHER" id="PTHR14094:SF9">
    <property type="entry name" value="SIGNAL RECOGNITION PARTICLE SUBUNIT SRP72"/>
    <property type="match status" value="1"/>
</dbReference>
<dbReference type="InterPro" id="IPR026270">
    <property type="entry name" value="SRP72"/>
</dbReference>
<feature type="compositionally biased region" description="Basic residues" evidence="9">
    <location>
        <begin position="726"/>
        <end position="735"/>
    </location>
</feature>
<feature type="compositionally biased region" description="Basic and acidic residues" evidence="9">
    <location>
        <begin position="648"/>
        <end position="660"/>
    </location>
</feature>
<accession>A0A0X3Q2Y2</accession>
<feature type="compositionally biased region" description="Basic residues" evidence="9">
    <location>
        <begin position="627"/>
        <end position="637"/>
    </location>
</feature>
<evidence type="ECO:0000256" key="9">
    <source>
        <dbReference type="SAM" id="MobiDB-lite"/>
    </source>
</evidence>
<dbReference type="PIRSF" id="PIRSF038922">
    <property type="entry name" value="SRP72"/>
    <property type="match status" value="1"/>
</dbReference>
<feature type="region of interest" description="Disordered" evidence="9">
    <location>
        <begin position="612"/>
        <end position="735"/>
    </location>
</feature>
<dbReference type="Gene3D" id="1.25.40.10">
    <property type="entry name" value="Tetratricopeptide repeat domain"/>
    <property type="match status" value="2"/>
</dbReference>
<gene>
    <name evidence="11" type="primary">SRP72</name>
    <name evidence="11" type="ORF">TR96189</name>
</gene>
<dbReference type="GO" id="GO:0008312">
    <property type="term" value="F:7S RNA binding"/>
    <property type="evidence" value="ECO:0007669"/>
    <property type="project" value="InterPro"/>
</dbReference>
<dbReference type="GO" id="GO:0005786">
    <property type="term" value="C:signal recognition particle, endoplasmic reticulum targeting"/>
    <property type="evidence" value="ECO:0007669"/>
    <property type="project" value="UniProtKB-KW"/>
</dbReference>
<dbReference type="InterPro" id="IPR013699">
    <property type="entry name" value="Signal_recog_part_SRP72_RNA-bd"/>
</dbReference>
<reference evidence="11" key="1">
    <citation type="submission" date="2016-01" db="EMBL/GenBank/DDBJ databases">
        <title>Reference transcriptome for the parasite Schistocephalus solidus: insights into the molecular evolution of parasitism.</title>
        <authorList>
            <person name="Hebert F.O."/>
            <person name="Grambauer S."/>
            <person name="Barber I."/>
            <person name="Landry C.R."/>
            <person name="Aubin-Horth N."/>
        </authorList>
    </citation>
    <scope>NUCLEOTIDE SEQUENCE</scope>
</reference>
<dbReference type="GO" id="GO:0006614">
    <property type="term" value="P:SRP-dependent cotranslational protein targeting to membrane"/>
    <property type="evidence" value="ECO:0007669"/>
    <property type="project" value="InterPro"/>
</dbReference>
<comment type="similarity">
    <text evidence="3">Belongs to the SRP72 family.</text>
</comment>
<evidence type="ECO:0000256" key="3">
    <source>
        <dbReference type="ARBA" id="ARBA00007676"/>
    </source>
</evidence>